<feature type="region of interest" description="Disordered" evidence="1">
    <location>
        <begin position="1"/>
        <end position="123"/>
    </location>
</feature>
<feature type="compositionally biased region" description="Polar residues" evidence="1">
    <location>
        <begin position="351"/>
        <end position="360"/>
    </location>
</feature>
<feature type="compositionally biased region" description="Polar residues" evidence="1">
    <location>
        <begin position="308"/>
        <end position="323"/>
    </location>
</feature>
<sequence>MASYFDPQPASKPAADVVHLPEDDDELGKTSMLTPQVTRILEDLDLDDHSGSDDDDSSLSGDTDAAPTEENNAKQASKSSNKTDKIRGSRPEAKPKNKHIQVHAPSTPPLGVASNRQRHPHLARFHSLRSMLFSSQIEQNMAKCNEARDHEEAEAKWKSDHEKRRGLNRPKTPESPTKDGFAHKLGNTLRRMTSKEVPTMHKIKETNDNESTASSEDEEEAKERLRRTANDDEDSMNDSDVEELTRWVSKRDPPSDGETRTGNKKETPREDSGRESLGNSDVEDLVRWVSRRSVPEEVEEQKHLGFSDASTESDSESPAQSRASIGDKDVDELVRWISRRDGPNAGPVRNKATSPFSNLSEPDVQDSDVADLVGWVTHRDNTSGESLADDRSDRLTKHDRDTHSAKEDKGRVDFPDNKDERETLTHDDVDELVRWVSKRDTNAKEEDEREDRIEEWSRQEKEKKNQLGMEQDEGSLGHEDVEELLKHVRRKQEDTGENQDNGSVPDKSQQKEKEKQIGMSQDQRSLGPEDIDDLVQFARCK</sequence>
<feature type="compositionally biased region" description="Basic and acidic residues" evidence="1">
    <location>
        <begin position="325"/>
        <end position="342"/>
    </location>
</feature>
<feature type="compositionally biased region" description="Basic and acidic residues" evidence="1">
    <location>
        <begin position="145"/>
        <end position="165"/>
    </location>
</feature>
<feature type="compositionally biased region" description="Basic and acidic residues" evidence="1">
    <location>
        <begin position="81"/>
        <end position="95"/>
    </location>
</feature>
<feature type="compositionally biased region" description="Basic and acidic residues" evidence="1">
    <location>
        <begin position="475"/>
        <end position="494"/>
    </location>
</feature>
<dbReference type="OrthoDB" id="3797649at2759"/>
<gene>
    <name evidence="2" type="ORF">BS50DRAFT_568915</name>
</gene>
<proteinExistence type="predicted"/>
<keyword evidence="3" id="KW-1185">Reference proteome</keyword>
<feature type="compositionally biased region" description="Basic and acidic residues" evidence="1">
    <location>
        <begin position="221"/>
        <end position="230"/>
    </location>
</feature>
<feature type="compositionally biased region" description="Basic and acidic residues" evidence="1">
    <location>
        <begin position="377"/>
        <end position="465"/>
    </location>
</feature>
<evidence type="ECO:0000313" key="2">
    <source>
        <dbReference type="EMBL" id="PSN73366.1"/>
    </source>
</evidence>
<reference evidence="2 3" key="1">
    <citation type="journal article" date="2018" name="Front. Microbiol.">
        <title>Genome-Wide Analysis of Corynespora cassiicola Leaf Fall Disease Putative Effectors.</title>
        <authorList>
            <person name="Lopez D."/>
            <person name="Ribeiro S."/>
            <person name="Label P."/>
            <person name="Fumanal B."/>
            <person name="Venisse J.S."/>
            <person name="Kohler A."/>
            <person name="de Oliveira R.R."/>
            <person name="Labutti K."/>
            <person name="Lipzen A."/>
            <person name="Lail K."/>
            <person name="Bauer D."/>
            <person name="Ohm R.A."/>
            <person name="Barry K.W."/>
            <person name="Spatafora J."/>
            <person name="Grigoriev I.V."/>
            <person name="Martin F.M."/>
            <person name="Pujade-Renaud V."/>
        </authorList>
    </citation>
    <scope>NUCLEOTIDE SEQUENCE [LARGE SCALE GENOMIC DNA]</scope>
    <source>
        <strain evidence="2 3">Philippines</strain>
    </source>
</reference>
<evidence type="ECO:0000256" key="1">
    <source>
        <dbReference type="SAM" id="MobiDB-lite"/>
    </source>
</evidence>
<organism evidence="2 3">
    <name type="scientific">Corynespora cassiicola Philippines</name>
    <dbReference type="NCBI Taxonomy" id="1448308"/>
    <lineage>
        <taxon>Eukaryota</taxon>
        <taxon>Fungi</taxon>
        <taxon>Dikarya</taxon>
        <taxon>Ascomycota</taxon>
        <taxon>Pezizomycotina</taxon>
        <taxon>Dothideomycetes</taxon>
        <taxon>Pleosporomycetidae</taxon>
        <taxon>Pleosporales</taxon>
        <taxon>Corynesporascaceae</taxon>
        <taxon>Corynespora</taxon>
    </lineage>
</organism>
<feature type="compositionally biased region" description="Polar residues" evidence="1">
    <location>
        <begin position="69"/>
        <end position="80"/>
    </location>
</feature>
<dbReference type="AlphaFoldDB" id="A0A2T2P763"/>
<name>A0A2T2P763_CORCC</name>
<dbReference type="Proteomes" id="UP000240883">
    <property type="component" value="Unassembled WGS sequence"/>
</dbReference>
<feature type="region of interest" description="Disordered" evidence="1">
    <location>
        <begin position="143"/>
        <end position="541"/>
    </location>
</feature>
<accession>A0A2T2P763</accession>
<evidence type="ECO:0000313" key="3">
    <source>
        <dbReference type="Proteomes" id="UP000240883"/>
    </source>
</evidence>
<feature type="compositionally biased region" description="Acidic residues" evidence="1">
    <location>
        <begin position="231"/>
        <end position="242"/>
    </location>
</feature>
<dbReference type="EMBL" id="KZ678129">
    <property type="protein sequence ID" value="PSN73366.1"/>
    <property type="molecule type" value="Genomic_DNA"/>
</dbReference>
<feature type="compositionally biased region" description="Basic and acidic residues" evidence="1">
    <location>
        <begin position="243"/>
        <end position="274"/>
    </location>
</feature>
<feature type="compositionally biased region" description="Basic and acidic residues" evidence="1">
    <location>
        <begin position="198"/>
        <end position="207"/>
    </location>
</feature>
<protein>
    <submittedName>
        <fullName evidence="2">Uncharacterized protein</fullName>
    </submittedName>
</protein>